<evidence type="ECO:0000313" key="3">
    <source>
        <dbReference type="Proteomes" id="UP001159641"/>
    </source>
</evidence>
<dbReference type="AlphaFoldDB" id="A0AB34GCW8"/>
<name>A0AB34GCW8_ESCRO</name>
<proteinExistence type="predicted"/>
<accession>A0AB34GCW8</accession>
<keyword evidence="3" id="KW-1185">Reference proteome</keyword>
<gene>
    <name evidence="2" type="ORF">J1605_014692</name>
</gene>
<dbReference type="EMBL" id="JAIQCJ010002315">
    <property type="protein sequence ID" value="KAJ8777309.1"/>
    <property type="molecule type" value="Genomic_DNA"/>
</dbReference>
<dbReference type="Proteomes" id="UP001159641">
    <property type="component" value="Unassembled WGS sequence"/>
</dbReference>
<sequence length="198" mass="19809">MGSSGARVRRDGLGAVAHSAPEPAAGVTASPGGGPFMRCRPSRRRRHRGSCLFLLGSAPPPQPPRIPPPGSKSPGLGLGRRLWVGRSKGLLAAGGPMDARAGGAAGVGQAERGVGPGRGAGRESGDWRAGEGGLGRAGGGGIRAAPVSTLRAVAVAATAAETMTPRSARRRSRETCGEGRRSSLATTLESFTCGPSFA</sequence>
<comment type="caution">
    <text evidence="2">The sequence shown here is derived from an EMBL/GenBank/DDBJ whole genome shotgun (WGS) entry which is preliminary data.</text>
</comment>
<feature type="region of interest" description="Disordered" evidence="1">
    <location>
        <begin position="1"/>
        <end position="76"/>
    </location>
</feature>
<feature type="region of interest" description="Disordered" evidence="1">
    <location>
        <begin position="102"/>
        <end position="134"/>
    </location>
</feature>
<protein>
    <submittedName>
        <fullName evidence="2">Uncharacterized protein</fullName>
    </submittedName>
</protein>
<feature type="compositionally biased region" description="Basic and acidic residues" evidence="1">
    <location>
        <begin position="120"/>
        <end position="129"/>
    </location>
</feature>
<feature type="region of interest" description="Disordered" evidence="1">
    <location>
        <begin position="160"/>
        <end position="198"/>
    </location>
</feature>
<feature type="compositionally biased region" description="Low complexity" evidence="1">
    <location>
        <begin position="102"/>
        <end position="113"/>
    </location>
</feature>
<organism evidence="2 3">
    <name type="scientific">Eschrichtius robustus</name>
    <name type="common">California gray whale</name>
    <name type="synonym">Eschrichtius gibbosus</name>
    <dbReference type="NCBI Taxonomy" id="9764"/>
    <lineage>
        <taxon>Eukaryota</taxon>
        <taxon>Metazoa</taxon>
        <taxon>Chordata</taxon>
        <taxon>Craniata</taxon>
        <taxon>Vertebrata</taxon>
        <taxon>Euteleostomi</taxon>
        <taxon>Mammalia</taxon>
        <taxon>Eutheria</taxon>
        <taxon>Laurasiatheria</taxon>
        <taxon>Artiodactyla</taxon>
        <taxon>Whippomorpha</taxon>
        <taxon>Cetacea</taxon>
        <taxon>Mysticeti</taxon>
        <taxon>Eschrichtiidae</taxon>
        <taxon>Eschrichtius</taxon>
    </lineage>
</organism>
<evidence type="ECO:0000256" key="1">
    <source>
        <dbReference type="SAM" id="MobiDB-lite"/>
    </source>
</evidence>
<reference evidence="2 3" key="1">
    <citation type="submission" date="2022-11" db="EMBL/GenBank/DDBJ databases">
        <title>Whole genome sequence of Eschrichtius robustus ER-17-0199.</title>
        <authorList>
            <person name="Bruniche-Olsen A."/>
            <person name="Black A.N."/>
            <person name="Fields C.J."/>
            <person name="Walden K."/>
            <person name="Dewoody J.A."/>
        </authorList>
    </citation>
    <scope>NUCLEOTIDE SEQUENCE [LARGE SCALE GENOMIC DNA]</scope>
    <source>
        <strain evidence="2">ER-17-0199</strain>
        <tissue evidence="2">Blubber</tissue>
    </source>
</reference>
<feature type="compositionally biased region" description="Basic residues" evidence="1">
    <location>
        <begin position="40"/>
        <end position="49"/>
    </location>
</feature>
<feature type="compositionally biased region" description="Pro residues" evidence="1">
    <location>
        <begin position="58"/>
        <end position="71"/>
    </location>
</feature>
<evidence type="ECO:0000313" key="2">
    <source>
        <dbReference type="EMBL" id="KAJ8777309.1"/>
    </source>
</evidence>